<dbReference type="PRINTS" id="PR00081">
    <property type="entry name" value="GDHRDH"/>
</dbReference>
<dbReference type="PANTHER" id="PTHR43477">
    <property type="entry name" value="DIHYDROANTICAPSIN 7-DEHYDROGENASE"/>
    <property type="match status" value="1"/>
</dbReference>
<dbReference type="InterPro" id="IPR002347">
    <property type="entry name" value="SDR_fam"/>
</dbReference>
<dbReference type="InterPro" id="IPR051122">
    <property type="entry name" value="SDR_DHRS6-like"/>
</dbReference>
<dbReference type="InterPro" id="IPR036291">
    <property type="entry name" value="NAD(P)-bd_dom_sf"/>
</dbReference>
<dbReference type="AlphaFoldDB" id="A0A0C2DEK6"/>
<proteinExistence type="inferred from homology"/>
<evidence type="ECO:0000313" key="3">
    <source>
        <dbReference type="EMBL" id="KIG18117.1"/>
    </source>
</evidence>
<dbReference type="EMBL" id="JMCC02000015">
    <property type="protein sequence ID" value="KIG18117.1"/>
    <property type="molecule type" value="Genomic_DNA"/>
</dbReference>
<evidence type="ECO:0000256" key="2">
    <source>
        <dbReference type="ARBA" id="ARBA00023002"/>
    </source>
</evidence>
<dbReference type="Pfam" id="PF00106">
    <property type="entry name" value="adh_short"/>
    <property type="match status" value="1"/>
</dbReference>
<dbReference type="RefSeq" id="WP_052547479.1">
    <property type="nucleotide sequence ID" value="NZ_JMCC02000015.1"/>
</dbReference>
<keyword evidence="2" id="KW-0560">Oxidoreductase</keyword>
<dbReference type="PANTHER" id="PTHR43477:SF1">
    <property type="entry name" value="DIHYDROANTICAPSIN 7-DEHYDROGENASE"/>
    <property type="match status" value="1"/>
</dbReference>
<gene>
    <name evidence="3" type="ORF">DB30_02004</name>
</gene>
<dbReference type="GO" id="GO:0016491">
    <property type="term" value="F:oxidoreductase activity"/>
    <property type="evidence" value="ECO:0007669"/>
    <property type="project" value="UniProtKB-KW"/>
</dbReference>
<evidence type="ECO:0000256" key="1">
    <source>
        <dbReference type="ARBA" id="ARBA00006484"/>
    </source>
</evidence>
<accession>A0A0C2DEK6</accession>
<protein>
    <submittedName>
        <fullName evidence="3">Oxidoreductase, short-chain dehydrogenase/reductase family protein</fullName>
    </submittedName>
</protein>
<evidence type="ECO:0000313" key="4">
    <source>
        <dbReference type="Proteomes" id="UP000031599"/>
    </source>
</evidence>
<dbReference type="Gene3D" id="3.40.50.720">
    <property type="entry name" value="NAD(P)-binding Rossmann-like Domain"/>
    <property type="match status" value="1"/>
</dbReference>
<comment type="caution">
    <text evidence="3">The sequence shown here is derived from an EMBL/GenBank/DDBJ whole genome shotgun (WGS) entry which is preliminary data.</text>
</comment>
<dbReference type="Proteomes" id="UP000031599">
    <property type="component" value="Unassembled WGS sequence"/>
</dbReference>
<organism evidence="3 4">
    <name type="scientific">Enhygromyxa salina</name>
    <dbReference type="NCBI Taxonomy" id="215803"/>
    <lineage>
        <taxon>Bacteria</taxon>
        <taxon>Pseudomonadati</taxon>
        <taxon>Myxococcota</taxon>
        <taxon>Polyangia</taxon>
        <taxon>Nannocystales</taxon>
        <taxon>Nannocystaceae</taxon>
        <taxon>Enhygromyxa</taxon>
    </lineage>
</organism>
<comment type="similarity">
    <text evidence="1">Belongs to the short-chain dehydrogenases/reductases (SDR) family.</text>
</comment>
<dbReference type="CDD" id="cd05233">
    <property type="entry name" value="SDR_c"/>
    <property type="match status" value="1"/>
</dbReference>
<dbReference type="SUPFAM" id="SSF51735">
    <property type="entry name" value="NAD(P)-binding Rossmann-fold domains"/>
    <property type="match status" value="1"/>
</dbReference>
<name>A0A0C2DEK6_9BACT</name>
<reference evidence="3 4" key="1">
    <citation type="submission" date="2014-12" db="EMBL/GenBank/DDBJ databases">
        <title>Genome assembly of Enhygromyxa salina DSM 15201.</title>
        <authorList>
            <person name="Sharma G."/>
            <person name="Subramanian S."/>
        </authorList>
    </citation>
    <scope>NUCLEOTIDE SEQUENCE [LARGE SCALE GENOMIC DNA]</scope>
    <source>
        <strain evidence="3 4">DSM 15201</strain>
    </source>
</reference>
<sequence>MSDTTVIVTGASAGIGLAIAERFASRGLRVISLARRRCPIDVVESLLIDLAGTDVVPELLPKLLPLLPNKAGVIHVIHNAAALPHDDALDVEGSVLERTLRLNVVTPSLLNAAIIPVMAHGSSIIFVGSTLSEKGVPGRLSYVTGKHAMLGLMRATVQDLWGRGINTLCVAPGFVDTGMLRPVLDHDPMFEREVLDMVSYGRLIEPEEIAEIVEFATRTPALNGALVSANLGQRQN</sequence>